<proteinExistence type="predicted"/>
<dbReference type="GeneID" id="113492333"/>
<dbReference type="PROSITE" id="PS51257">
    <property type="entry name" value="PROKAR_LIPOPROTEIN"/>
    <property type="match status" value="1"/>
</dbReference>
<evidence type="ECO:0000256" key="1">
    <source>
        <dbReference type="SAM" id="MobiDB-lite"/>
    </source>
</evidence>
<feature type="compositionally biased region" description="Basic residues" evidence="1">
    <location>
        <begin position="37"/>
        <end position="51"/>
    </location>
</feature>
<protein>
    <submittedName>
        <fullName evidence="3">Uncharacterized protein LOC113492333 isoform X2</fullName>
    </submittedName>
</protein>
<evidence type="ECO:0000313" key="2">
    <source>
        <dbReference type="Proteomes" id="UP000322000"/>
    </source>
</evidence>
<feature type="compositionally biased region" description="Polar residues" evidence="1">
    <location>
        <begin position="59"/>
        <end position="85"/>
    </location>
</feature>
<feature type="region of interest" description="Disordered" evidence="1">
    <location>
        <begin position="36"/>
        <end position="130"/>
    </location>
</feature>
<keyword evidence="2" id="KW-1185">Reference proteome</keyword>
<organism evidence="2 3">
    <name type="scientific">Trichoplusia ni</name>
    <name type="common">Cabbage looper</name>
    <dbReference type="NCBI Taxonomy" id="7111"/>
    <lineage>
        <taxon>Eukaryota</taxon>
        <taxon>Metazoa</taxon>
        <taxon>Ecdysozoa</taxon>
        <taxon>Arthropoda</taxon>
        <taxon>Hexapoda</taxon>
        <taxon>Insecta</taxon>
        <taxon>Pterygota</taxon>
        <taxon>Neoptera</taxon>
        <taxon>Endopterygota</taxon>
        <taxon>Lepidoptera</taxon>
        <taxon>Glossata</taxon>
        <taxon>Ditrysia</taxon>
        <taxon>Noctuoidea</taxon>
        <taxon>Noctuidae</taxon>
        <taxon>Plusiinae</taxon>
        <taxon>Trichoplusia</taxon>
    </lineage>
</organism>
<name>A0A7E5VBE0_TRINI</name>
<sequence>MRQGCKLREQIKSKRFNHVWLSGSFQCIIMGCVQGKPSRHASGRKNTPVKKVKLELPDSASSMRTSRQTFTPSSQSTPRSPNSAASSPGTRTPRRQPPRQSHQSRPPLRKITTPKPANPPHTYKKKRVTVVSATNKVKKNEVIVTRR</sequence>
<gene>
    <name evidence="3" type="primary">LOC113492333</name>
</gene>
<dbReference type="Proteomes" id="UP000322000">
    <property type="component" value="Chromosome 3"/>
</dbReference>
<dbReference type="RefSeq" id="XP_026725598.1">
    <property type="nucleotide sequence ID" value="XM_026869797.1"/>
</dbReference>
<reference evidence="3" key="1">
    <citation type="submission" date="2025-08" db="UniProtKB">
        <authorList>
            <consortium name="RefSeq"/>
        </authorList>
    </citation>
    <scope>IDENTIFICATION</scope>
</reference>
<accession>A0A7E5VBE0</accession>
<evidence type="ECO:0000313" key="3">
    <source>
        <dbReference type="RefSeq" id="XP_026725598.1"/>
    </source>
</evidence>
<dbReference type="AlphaFoldDB" id="A0A7E5VBE0"/>